<dbReference type="Pfam" id="PF00169">
    <property type="entry name" value="PH"/>
    <property type="match status" value="1"/>
</dbReference>
<name>W4GMW4_APHAT</name>
<organism evidence="3">
    <name type="scientific">Aphanomyces astaci</name>
    <name type="common">Crayfish plague agent</name>
    <dbReference type="NCBI Taxonomy" id="112090"/>
    <lineage>
        <taxon>Eukaryota</taxon>
        <taxon>Sar</taxon>
        <taxon>Stramenopiles</taxon>
        <taxon>Oomycota</taxon>
        <taxon>Saprolegniomycetes</taxon>
        <taxon>Saprolegniales</taxon>
        <taxon>Verrucalvaceae</taxon>
        <taxon>Aphanomyces</taxon>
    </lineage>
</organism>
<dbReference type="InterPro" id="IPR011993">
    <property type="entry name" value="PH-like_dom_sf"/>
</dbReference>
<sequence>MAPLASSPIASYIERTPLRYSTNSDDSFCDAQSNNFNSVEALMKGMLFKRGQGGLFHRKTWKLRHVVLTSSTLRYYELDVRKGELDLRDCSPKSIQVLPRDATYTGTNGTLWRFAVQTPKRRMLFSAASEMEMNVWVRHLHLALAIQRSDFTTIQRLATLQSRNSARVPSSPRPRNSGIGGTPPTLSPRGALPDGSHAVVLRAYRKRTNEMEAFVQAVVSKSCELSDM</sequence>
<dbReference type="AlphaFoldDB" id="W4GMW4"/>
<dbReference type="GeneID" id="20808666"/>
<feature type="region of interest" description="Disordered" evidence="1">
    <location>
        <begin position="162"/>
        <end position="194"/>
    </location>
</feature>
<dbReference type="Gene3D" id="2.30.29.30">
    <property type="entry name" value="Pleckstrin-homology domain (PH domain)/Phosphotyrosine-binding domain (PTB)"/>
    <property type="match status" value="1"/>
</dbReference>
<dbReference type="VEuPathDB" id="FungiDB:H257_06670"/>
<feature type="domain" description="PH" evidence="2">
    <location>
        <begin position="40"/>
        <end position="145"/>
    </location>
</feature>
<dbReference type="PROSITE" id="PS50003">
    <property type="entry name" value="PH_DOMAIN"/>
    <property type="match status" value="1"/>
</dbReference>
<dbReference type="CDD" id="cd00821">
    <property type="entry name" value="PH"/>
    <property type="match status" value="1"/>
</dbReference>
<proteinExistence type="predicted"/>
<evidence type="ECO:0000256" key="1">
    <source>
        <dbReference type="SAM" id="MobiDB-lite"/>
    </source>
</evidence>
<dbReference type="EMBL" id="KI913126">
    <property type="protein sequence ID" value="ETV80364.1"/>
    <property type="molecule type" value="Genomic_DNA"/>
</dbReference>
<evidence type="ECO:0000259" key="2">
    <source>
        <dbReference type="PROSITE" id="PS50003"/>
    </source>
</evidence>
<gene>
    <name evidence="3" type="ORF">H257_06670</name>
</gene>
<dbReference type="RefSeq" id="XP_009830288.1">
    <property type="nucleotide sequence ID" value="XM_009831986.1"/>
</dbReference>
<dbReference type="SMART" id="SM00233">
    <property type="entry name" value="PH"/>
    <property type="match status" value="1"/>
</dbReference>
<dbReference type="OrthoDB" id="185175at2759"/>
<protein>
    <recommendedName>
        <fullName evidence="2">PH domain-containing protein</fullName>
    </recommendedName>
</protein>
<accession>W4GMW4</accession>
<dbReference type="SUPFAM" id="SSF50729">
    <property type="entry name" value="PH domain-like"/>
    <property type="match status" value="1"/>
</dbReference>
<evidence type="ECO:0000313" key="3">
    <source>
        <dbReference type="EMBL" id="ETV80364.1"/>
    </source>
</evidence>
<reference evidence="3" key="1">
    <citation type="submission" date="2013-12" db="EMBL/GenBank/DDBJ databases">
        <title>The Genome Sequence of Aphanomyces astaci APO3.</title>
        <authorList>
            <consortium name="The Broad Institute Genomics Platform"/>
            <person name="Russ C."/>
            <person name="Tyler B."/>
            <person name="van West P."/>
            <person name="Dieguez-Uribeondo J."/>
            <person name="Young S.K."/>
            <person name="Zeng Q."/>
            <person name="Gargeya S."/>
            <person name="Fitzgerald M."/>
            <person name="Abouelleil A."/>
            <person name="Alvarado L."/>
            <person name="Chapman S.B."/>
            <person name="Gainer-Dewar J."/>
            <person name="Goldberg J."/>
            <person name="Griggs A."/>
            <person name="Gujja S."/>
            <person name="Hansen M."/>
            <person name="Howarth C."/>
            <person name="Imamovic A."/>
            <person name="Ireland A."/>
            <person name="Larimer J."/>
            <person name="McCowan C."/>
            <person name="Murphy C."/>
            <person name="Pearson M."/>
            <person name="Poon T.W."/>
            <person name="Priest M."/>
            <person name="Roberts A."/>
            <person name="Saif S."/>
            <person name="Shea T."/>
            <person name="Sykes S."/>
            <person name="Wortman J."/>
            <person name="Nusbaum C."/>
            <person name="Birren B."/>
        </authorList>
    </citation>
    <scope>NUCLEOTIDE SEQUENCE [LARGE SCALE GENOMIC DNA]</scope>
    <source>
        <strain evidence="3">APO3</strain>
    </source>
</reference>
<dbReference type="InterPro" id="IPR001849">
    <property type="entry name" value="PH_domain"/>
</dbReference>